<dbReference type="Pfam" id="PF00069">
    <property type="entry name" value="Pkinase"/>
    <property type="match status" value="1"/>
</dbReference>
<keyword evidence="1" id="KW-0067">ATP-binding</keyword>
<dbReference type="InterPro" id="IPR017441">
    <property type="entry name" value="Protein_kinase_ATP_BS"/>
</dbReference>
<evidence type="ECO:0000256" key="1">
    <source>
        <dbReference type="PROSITE-ProRule" id="PRU10141"/>
    </source>
</evidence>
<name>A0A1R1PPA4_ZANCU</name>
<evidence type="ECO:0000313" key="4">
    <source>
        <dbReference type="EMBL" id="OMH82788.1"/>
    </source>
</evidence>
<dbReference type="PROSITE" id="PS50011">
    <property type="entry name" value="PROTEIN_KINASE_DOM"/>
    <property type="match status" value="1"/>
</dbReference>
<sequence>MDDARVPTNNSGKSGRKIKAKPKSNFFGPYVLLQTIGEGEFAKVKLGLHKETREDAAIKMIKKEWINSDVKLAKITREISALKVSRNCWENYIYLL</sequence>
<evidence type="ECO:0000256" key="2">
    <source>
        <dbReference type="SAM" id="MobiDB-lite"/>
    </source>
</evidence>
<feature type="domain" description="Protein kinase" evidence="3">
    <location>
        <begin position="30"/>
        <end position="96"/>
    </location>
</feature>
<organism evidence="4 5">
    <name type="scientific">Zancudomyces culisetae</name>
    <name type="common">Gut fungus</name>
    <name type="synonym">Smittium culisetae</name>
    <dbReference type="NCBI Taxonomy" id="1213189"/>
    <lineage>
        <taxon>Eukaryota</taxon>
        <taxon>Fungi</taxon>
        <taxon>Fungi incertae sedis</taxon>
        <taxon>Zoopagomycota</taxon>
        <taxon>Kickxellomycotina</taxon>
        <taxon>Harpellomycetes</taxon>
        <taxon>Harpellales</taxon>
        <taxon>Legeriomycetaceae</taxon>
        <taxon>Zancudomyces</taxon>
    </lineage>
</organism>
<gene>
    <name evidence="4" type="ORF">AX774_g3729</name>
</gene>
<dbReference type="GO" id="GO:0005524">
    <property type="term" value="F:ATP binding"/>
    <property type="evidence" value="ECO:0007669"/>
    <property type="project" value="UniProtKB-UniRule"/>
</dbReference>
<dbReference type="Proteomes" id="UP000188320">
    <property type="component" value="Unassembled WGS sequence"/>
</dbReference>
<dbReference type="AlphaFoldDB" id="A0A1R1PPA4"/>
<proteinExistence type="predicted"/>
<dbReference type="Gene3D" id="3.30.200.20">
    <property type="entry name" value="Phosphorylase Kinase, domain 1"/>
    <property type="match status" value="1"/>
</dbReference>
<dbReference type="InterPro" id="IPR011009">
    <property type="entry name" value="Kinase-like_dom_sf"/>
</dbReference>
<evidence type="ECO:0000313" key="5">
    <source>
        <dbReference type="Proteomes" id="UP000188320"/>
    </source>
</evidence>
<dbReference type="PROSITE" id="PS00107">
    <property type="entry name" value="PROTEIN_KINASE_ATP"/>
    <property type="match status" value="1"/>
</dbReference>
<dbReference type="InterPro" id="IPR000719">
    <property type="entry name" value="Prot_kinase_dom"/>
</dbReference>
<keyword evidence="4" id="KW-0418">Kinase</keyword>
<keyword evidence="5" id="KW-1185">Reference proteome</keyword>
<dbReference type="SUPFAM" id="SSF56112">
    <property type="entry name" value="Protein kinase-like (PK-like)"/>
    <property type="match status" value="1"/>
</dbReference>
<accession>A0A1R1PPA4</accession>
<feature type="binding site" evidence="1">
    <location>
        <position position="63"/>
    </location>
    <ligand>
        <name>ATP</name>
        <dbReference type="ChEBI" id="CHEBI:30616"/>
    </ligand>
</feature>
<dbReference type="OrthoDB" id="193931at2759"/>
<dbReference type="EMBL" id="LSSK01000599">
    <property type="protein sequence ID" value="OMH82788.1"/>
    <property type="molecule type" value="Genomic_DNA"/>
</dbReference>
<evidence type="ECO:0000259" key="3">
    <source>
        <dbReference type="PROSITE" id="PS50011"/>
    </source>
</evidence>
<dbReference type="GO" id="GO:0004672">
    <property type="term" value="F:protein kinase activity"/>
    <property type="evidence" value="ECO:0007669"/>
    <property type="project" value="InterPro"/>
</dbReference>
<protein>
    <submittedName>
        <fullName evidence="4">Serine/threonine-protein kinase KIN4</fullName>
    </submittedName>
</protein>
<reference evidence="5" key="1">
    <citation type="submission" date="2017-01" db="EMBL/GenBank/DDBJ databases">
        <authorList>
            <person name="Wang Y."/>
            <person name="White M."/>
            <person name="Kvist S."/>
            <person name="Moncalvo J.-M."/>
        </authorList>
    </citation>
    <scope>NUCLEOTIDE SEQUENCE [LARGE SCALE GENOMIC DNA]</scope>
    <source>
        <strain evidence="5">COL-18-3</strain>
    </source>
</reference>
<keyword evidence="1" id="KW-0547">Nucleotide-binding</keyword>
<feature type="region of interest" description="Disordered" evidence="2">
    <location>
        <begin position="1"/>
        <end position="21"/>
    </location>
</feature>
<comment type="caution">
    <text evidence="4">The sequence shown here is derived from an EMBL/GenBank/DDBJ whole genome shotgun (WGS) entry which is preliminary data.</text>
</comment>
<keyword evidence="4" id="KW-0808">Transferase</keyword>